<evidence type="ECO:0000256" key="4">
    <source>
        <dbReference type="ARBA" id="ARBA00022597"/>
    </source>
</evidence>
<dbReference type="PANTHER" id="PTHR43790:SF4">
    <property type="entry name" value="GUANOSINE IMPORT ATP-BINDING PROTEIN NUPO"/>
    <property type="match status" value="1"/>
</dbReference>
<dbReference type="PROSITE" id="PS50893">
    <property type="entry name" value="ABC_TRANSPORTER_2"/>
    <property type="match status" value="2"/>
</dbReference>
<keyword evidence="9" id="KW-0472">Membrane</keyword>
<dbReference type="FunFam" id="3.40.50.300:FF:000127">
    <property type="entry name" value="Ribose import ATP-binding protein RbsA"/>
    <property type="match status" value="1"/>
</dbReference>
<protein>
    <submittedName>
        <fullName evidence="11">ABC transporter ATP-binding protein</fullName>
    </submittedName>
</protein>
<keyword evidence="3" id="KW-1003">Cell membrane</keyword>
<evidence type="ECO:0000259" key="10">
    <source>
        <dbReference type="PROSITE" id="PS50893"/>
    </source>
</evidence>
<dbReference type="CDD" id="cd03215">
    <property type="entry name" value="ABC_Carb_Monos_II"/>
    <property type="match status" value="1"/>
</dbReference>
<dbReference type="AlphaFoldDB" id="A0A9D9H5W7"/>
<dbReference type="InterPro" id="IPR027417">
    <property type="entry name" value="P-loop_NTPase"/>
</dbReference>
<feature type="domain" description="ABC transporter" evidence="10">
    <location>
        <begin position="255"/>
        <end position="500"/>
    </location>
</feature>
<dbReference type="GO" id="GO:0016887">
    <property type="term" value="F:ATP hydrolysis activity"/>
    <property type="evidence" value="ECO:0007669"/>
    <property type="project" value="InterPro"/>
</dbReference>
<feature type="domain" description="ABC transporter" evidence="10">
    <location>
        <begin position="5"/>
        <end position="238"/>
    </location>
</feature>
<sequence length="509" mass="56108">MSHVIEMIGIRKEFPGIVANDDITLRVEEGQIHAILGENGAGKSTLMSILFGLYKADRGVIKVRGKEVEINSPNDAFDLGIGMVHQHFQLVHNFTVAENIILGREGGFVYDIRTASRKIKEISDRYGLSIDPDMVIEDITVGMQQRVEILKMLYRDADILIFDEPTAVLTPQEIDELMQIMRNLAAEGKSIILITHKLEEIKAVAEKCTIIRRGKLIGVVDVAGTSVEEMAALMVGRPVSFKVDKEEARIGEPVLEIRDLNVLNNKNVLGVKDFSLTIHRGEIVGIAGVDGNGQSELVEAISGLRKVEGGQVVFLGKDITHASIQERNELGLGHIPEDRQKRGLILAEPLSTNFVIKEFYKEPYSKHGILNQDAIMEYGEKIIKRFDVRSGEGILSLAGKLSGGNQQKAIIGREVEADPDLLIAVQPTRGLDVGAIEFIHKELVSERDRGKAVLLVSFELDEIFNLSDRIAVMNAGRLIDIVDTKETDEHAVGLMMAGIKKEADSEGQN</sequence>
<proteinExistence type="predicted"/>
<gene>
    <name evidence="11" type="ORF">IAC42_00655</name>
</gene>
<dbReference type="InterPro" id="IPR003593">
    <property type="entry name" value="AAA+_ATPase"/>
</dbReference>
<dbReference type="CDD" id="cd03216">
    <property type="entry name" value="ABC_Carb_Monos_I"/>
    <property type="match status" value="1"/>
</dbReference>
<evidence type="ECO:0000256" key="8">
    <source>
        <dbReference type="ARBA" id="ARBA00022967"/>
    </source>
</evidence>
<dbReference type="SMART" id="SM00382">
    <property type="entry name" value="AAA"/>
    <property type="match status" value="1"/>
</dbReference>
<comment type="subcellular location">
    <subcellularLocation>
        <location evidence="1">Cell membrane</location>
        <topology evidence="1">Peripheral membrane protein</topology>
    </subcellularLocation>
</comment>
<evidence type="ECO:0000256" key="2">
    <source>
        <dbReference type="ARBA" id="ARBA00022448"/>
    </source>
</evidence>
<dbReference type="Gene3D" id="3.40.50.300">
    <property type="entry name" value="P-loop containing nucleotide triphosphate hydrolases"/>
    <property type="match status" value="2"/>
</dbReference>
<comment type="caution">
    <text evidence="11">The sequence shown here is derived from an EMBL/GenBank/DDBJ whole genome shotgun (WGS) entry which is preliminary data.</text>
</comment>
<evidence type="ECO:0000256" key="1">
    <source>
        <dbReference type="ARBA" id="ARBA00004202"/>
    </source>
</evidence>
<evidence type="ECO:0000256" key="6">
    <source>
        <dbReference type="ARBA" id="ARBA00022741"/>
    </source>
</evidence>
<accession>A0A9D9H5W7</accession>
<dbReference type="Pfam" id="PF00005">
    <property type="entry name" value="ABC_tran"/>
    <property type="match status" value="2"/>
</dbReference>
<keyword evidence="5" id="KW-0677">Repeat</keyword>
<reference evidence="11" key="2">
    <citation type="journal article" date="2021" name="PeerJ">
        <title>Extensive microbial diversity within the chicken gut microbiome revealed by metagenomics and culture.</title>
        <authorList>
            <person name="Gilroy R."/>
            <person name="Ravi A."/>
            <person name="Getino M."/>
            <person name="Pursley I."/>
            <person name="Horton D.L."/>
            <person name="Alikhan N.F."/>
            <person name="Baker D."/>
            <person name="Gharbi K."/>
            <person name="Hall N."/>
            <person name="Watson M."/>
            <person name="Adriaenssens E.M."/>
            <person name="Foster-Nyarko E."/>
            <person name="Jarju S."/>
            <person name="Secka A."/>
            <person name="Antonio M."/>
            <person name="Oren A."/>
            <person name="Chaudhuri R.R."/>
            <person name="La Ragione R."/>
            <person name="Hildebrand F."/>
            <person name="Pallen M.J."/>
        </authorList>
    </citation>
    <scope>NUCLEOTIDE SEQUENCE</scope>
    <source>
        <strain evidence="11">11167</strain>
    </source>
</reference>
<name>A0A9D9H5W7_9SPIR</name>
<keyword evidence="6" id="KW-0547">Nucleotide-binding</keyword>
<keyword evidence="8" id="KW-1278">Translocase</keyword>
<evidence type="ECO:0000313" key="11">
    <source>
        <dbReference type="EMBL" id="MBO8442260.1"/>
    </source>
</evidence>
<dbReference type="PANTHER" id="PTHR43790">
    <property type="entry name" value="CARBOHYDRATE TRANSPORT ATP-BINDING PROTEIN MG119-RELATED"/>
    <property type="match status" value="1"/>
</dbReference>
<dbReference type="PROSITE" id="PS00211">
    <property type="entry name" value="ABC_TRANSPORTER_1"/>
    <property type="match status" value="1"/>
</dbReference>
<dbReference type="InterPro" id="IPR017871">
    <property type="entry name" value="ABC_transporter-like_CS"/>
</dbReference>
<evidence type="ECO:0000313" key="12">
    <source>
        <dbReference type="Proteomes" id="UP000823633"/>
    </source>
</evidence>
<dbReference type="GO" id="GO:0005886">
    <property type="term" value="C:plasma membrane"/>
    <property type="evidence" value="ECO:0007669"/>
    <property type="project" value="UniProtKB-SubCell"/>
</dbReference>
<evidence type="ECO:0000256" key="3">
    <source>
        <dbReference type="ARBA" id="ARBA00022475"/>
    </source>
</evidence>
<evidence type="ECO:0000256" key="7">
    <source>
        <dbReference type="ARBA" id="ARBA00022840"/>
    </source>
</evidence>
<dbReference type="GO" id="GO:0005524">
    <property type="term" value="F:ATP binding"/>
    <property type="evidence" value="ECO:0007669"/>
    <property type="project" value="UniProtKB-KW"/>
</dbReference>
<organism evidence="11 12">
    <name type="scientific">Candidatus Aphodenecus pullistercoris</name>
    <dbReference type="NCBI Taxonomy" id="2840669"/>
    <lineage>
        <taxon>Bacteria</taxon>
        <taxon>Pseudomonadati</taxon>
        <taxon>Spirochaetota</taxon>
        <taxon>Spirochaetia</taxon>
        <taxon>Spirochaetales</taxon>
        <taxon>Candidatus Aphodenecus</taxon>
    </lineage>
</organism>
<reference evidence="11" key="1">
    <citation type="submission" date="2020-10" db="EMBL/GenBank/DDBJ databases">
        <authorList>
            <person name="Gilroy R."/>
        </authorList>
    </citation>
    <scope>NUCLEOTIDE SEQUENCE</scope>
    <source>
        <strain evidence="11">11167</strain>
    </source>
</reference>
<dbReference type="Proteomes" id="UP000823633">
    <property type="component" value="Unassembled WGS sequence"/>
</dbReference>
<keyword evidence="7 11" id="KW-0067">ATP-binding</keyword>
<keyword evidence="4" id="KW-0762">Sugar transport</keyword>
<evidence type="ECO:0000256" key="5">
    <source>
        <dbReference type="ARBA" id="ARBA00022737"/>
    </source>
</evidence>
<dbReference type="EMBL" id="JADIMU010000005">
    <property type="protein sequence ID" value="MBO8442260.1"/>
    <property type="molecule type" value="Genomic_DNA"/>
</dbReference>
<keyword evidence="2" id="KW-0813">Transport</keyword>
<evidence type="ECO:0000256" key="9">
    <source>
        <dbReference type="ARBA" id="ARBA00023136"/>
    </source>
</evidence>
<dbReference type="SUPFAM" id="SSF52540">
    <property type="entry name" value="P-loop containing nucleoside triphosphate hydrolases"/>
    <property type="match status" value="2"/>
</dbReference>
<dbReference type="InterPro" id="IPR050107">
    <property type="entry name" value="ABC_carbohydrate_import_ATPase"/>
</dbReference>
<dbReference type="InterPro" id="IPR003439">
    <property type="entry name" value="ABC_transporter-like_ATP-bd"/>
</dbReference>